<sequence length="399" mass="44079">MKKNNLDETEIEHLLKEMPSFKDSRSRDEIYQAVKKAEGGKKSKTWGYPALAAIAAVLILALITPSIFNSFKQPGYENSASDMAVEESAESGSAQKKFGDIQDKSFDAGSAGVDEAENHTEQSSMLNAAAVEKINVYEEDLQQYDVFTFGLAAPDAFAVPVSVLVKKQESDDWLGKFEEVSGEIPETAWGFNEYLPLPGSFIKDEETNELVYTVSKEEQENLSSGSEDLLYDSISMSLETSVFEKIRLKTPEGSVPTFSHLGEISEIKKPVDSNNGYYKYTLENGEVYLVPGEETYETIEDALGAMKTSPGSFYEPVIAKDIEISLTAEGSNLTVSFNEGLTLEDTLESRLLIEGILMSAKEFDFKAVLFDNIESPQMKDFDFSRPVPVPVGPNKKVLN</sequence>
<dbReference type="RefSeq" id="WP_119549530.1">
    <property type="nucleotide sequence ID" value="NZ_QXIR01000049.1"/>
</dbReference>
<protein>
    <recommendedName>
        <fullName evidence="4">Sigma-X negative effector</fullName>
    </recommendedName>
</protein>
<keyword evidence="1" id="KW-1133">Transmembrane helix</keyword>
<comment type="caution">
    <text evidence="2">The sequence shown here is derived from an EMBL/GenBank/DDBJ whole genome shotgun (WGS) entry which is preliminary data.</text>
</comment>
<evidence type="ECO:0000256" key="1">
    <source>
        <dbReference type="SAM" id="Phobius"/>
    </source>
</evidence>
<feature type="transmembrane region" description="Helical" evidence="1">
    <location>
        <begin position="46"/>
        <end position="68"/>
    </location>
</feature>
<dbReference type="Proteomes" id="UP000265801">
    <property type="component" value="Unassembled WGS sequence"/>
</dbReference>
<dbReference type="EMBL" id="QXIR01000049">
    <property type="protein sequence ID" value="RIW27994.1"/>
    <property type="molecule type" value="Genomic_DNA"/>
</dbReference>
<organism evidence="2 3">
    <name type="scientific">Bacillus salacetis</name>
    <dbReference type="NCBI Taxonomy" id="2315464"/>
    <lineage>
        <taxon>Bacteria</taxon>
        <taxon>Bacillati</taxon>
        <taxon>Bacillota</taxon>
        <taxon>Bacilli</taxon>
        <taxon>Bacillales</taxon>
        <taxon>Bacillaceae</taxon>
        <taxon>Bacillus</taxon>
    </lineage>
</organism>
<keyword evidence="3" id="KW-1185">Reference proteome</keyword>
<reference evidence="2 3" key="1">
    <citation type="submission" date="2018-09" db="EMBL/GenBank/DDBJ databases">
        <title>Bacillus saliacetes sp. nov., isolated from Thai shrimp paste (Ka-pi).</title>
        <authorList>
            <person name="Daroonpunt R."/>
            <person name="Tanasupawat S."/>
            <person name="Yiamsombut S."/>
        </authorList>
    </citation>
    <scope>NUCLEOTIDE SEQUENCE [LARGE SCALE GENOMIC DNA]</scope>
    <source>
        <strain evidence="2 3">SKP7-4</strain>
    </source>
</reference>
<name>A0A3A1QN62_9BACI</name>
<evidence type="ECO:0000313" key="2">
    <source>
        <dbReference type="EMBL" id="RIW27994.1"/>
    </source>
</evidence>
<accession>A0A3A1QN62</accession>
<dbReference type="OrthoDB" id="2965336at2"/>
<evidence type="ECO:0000313" key="3">
    <source>
        <dbReference type="Proteomes" id="UP000265801"/>
    </source>
</evidence>
<gene>
    <name evidence="2" type="ORF">D3H55_22325</name>
</gene>
<keyword evidence="1" id="KW-0472">Membrane</keyword>
<keyword evidence="1" id="KW-0812">Transmembrane</keyword>
<dbReference type="AlphaFoldDB" id="A0A3A1QN62"/>
<evidence type="ECO:0008006" key="4">
    <source>
        <dbReference type="Google" id="ProtNLM"/>
    </source>
</evidence>
<proteinExistence type="predicted"/>